<proteinExistence type="predicted"/>
<dbReference type="Proteomes" id="UP001497516">
    <property type="component" value="Chromosome 2"/>
</dbReference>
<gene>
    <name evidence="2" type="ORF">LTRI10_LOCUS10326</name>
</gene>
<evidence type="ECO:0000313" key="2">
    <source>
        <dbReference type="EMBL" id="CAL1365764.1"/>
    </source>
</evidence>
<feature type="region of interest" description="Disordered" evidence="1">
    <location>
        <begin position="18"/>
        <end position="51"/>
    </location>
</feature>
<organism evidence="2 3">
    <name type="scientific">Linum trigynum</name>
    <dbReference type="NCBI Taxonomy" id="586398"/>
    <lineage>
        <taxon>Eukaryota</taxon>
        <taxon>Viridiplantae</taxon>
        <taxon>Streptophyta</taxon>
        <taxon>Embryophyta</taxon>
        <taxon>Tracheophyta</taxon>
        <taxon>Spermatophyta</taxon>
        <taxon>Magnoliopsida</taxon>
        <taxon>eudicotyledons</taxon>
        <taxon>Gunneridae</taxon>
        <taxon>Pentapetalae</taxon>
        <taxon>rosids</taxon>
        <taxon>fabids</taxon>
        <taxon>Malpighiales</taxon>
        <taxon>Linaceae</taxon>
        <taxon>Linum</taxon>
    </lineage>
</organism>
<sequence length="130" mass="13437">MVMMVRSLMAAAAPNSSATASSISNGANHNAAAAATPPLPSQVVVPQSSRHSSITRRSMGLSLMGGLVGLKFVLPEGADAAARRPPPSPPAEKKDPNISGVQAKILASKKRKEAMKDLVSKLREQGKGLE</sequence>
<feature type="compositionally biased region" description="Low complexity" evidence="1">
    <location>
        <begin position="18"/>
        <end position="49"/>
    </location>
</feature>
<dbReference type="PANTHER" id="PTHR37182">
    <property type="entry name" value="F24J8.11 PROTEIN"/>
    <property type="match status" value="1"/>
</dbReference>
<dbReference type="EMBL" id="OZ034815">
    <property type="protein sequence ID" value="CAL1365764.1"/>
    <property type="molecule type" value="Genomic_DNA"/>
</dbReference>
<dbReference type="PANTHER" id="PTHR37182:SF2">
    <property type="entry name" value="F24J8.11 PROTEIN"/>
    <property type="match status" value="1"/>
</dbReference>
<evidence type="ECO:0000313" key="3">
    <source>
        <dbReference type="Proteomes" id="UP001497516"/>
    </source>
</evidence>
<dbReference type="AlphaFoldDB" id="A0AAV2D2Z9"/>
<keyword evidence="3" id="KW-1185">Reference proteome</keyword>
<name>A0AAV2D2Z9_9ROSI</name>
<protein>
    <submittedName>
        <fullName evidence="2">Uncharacterized protein</fullName>
    </submittedName>
</protein>
<evidence type="ECO:0000256" key="1">
    <source>
        <dbReference type="SAM" id="MobiDB-lite"/>
    </source>
</evidence>
<accession>A0AAV2D2Z9</accession>
<reference evidence="2 3" key="1">
    <citation type="submission" date="2024-04" db="EMBL/GenBank/DDBJ databases">
        <authorList>
            <person name="Fracassetti M."/>
        </authorList>
    </citation>
    <scope>NUCLEOTIDE SEQUENCE [LARGE SCALE GENOMIC DNA]</scope>
</reference>
<feature type="region of interest" description="Disordered" evidence="1">
    <location>
        <begin position="79"/>
        <end position="100"/>
    </location>
</feature>